<feature type="domain" description="Beta-lactamase-related" evidence="1">
    <location>
        <begin position="22"/>
        <end position="336"/>
    </location>
</feature>
<evidence type="ECO:0000259" key="1">
    <source>
        <dbReference type="Pfam" id="PF00144"/>
    </source>
</evidence>
<dbReference type="Proteomes" id="UP000509303">
    <property type="component" value="Chromosome"/>
</dbReference>
<sequence>MHVAGATGVVAEVRTPDGRARARAGDGNVVTRRSVPWRAHYRVGGVGRPFASVVALQLVGEGRLRLADPVERVLPGVVTGHGNDGTRITVADLLRHTSGLADYADQLPGARDLTPRAFEARRFTAYEPAELVRLAMARGPRWQPDPTAPVATKRWGYSRTNDLLVDLVIEKVTGRPVAREIHDRVIARLGLRHTFTAGTSAYLPRPAATGYTRFPGTDQLTDTSVFVPLPDTSVISTTGDVAEFFRALFDGRLLGDAERARLRETTAARDGWGGASGVRFGLGVYWRPVAGCDAGVWYHGGSSPGHVAAAGATDDGRRAVATAVTTWRPGSAQQRRQDEATSRLVDHALCDAR</sequence>
<dbReference type="InterPro" id="IPR050491">
    <property type="entry name" value="AmpC-like"/>
</dbReference>
<organism evidence="2 3">
    <name type="scientific">Streptomyces buecherae</name>
    <dbReference type="NCBI Taxonomy" id="2763006"/>
    <lineage>
        <taxon>Bacteria</taxon>
        <taxon>Bacillati</taxon>
        <taxon>Actinomycetota</taxon>
        <taxon>Actinomycetes</taxon>
        <taxon>Kitasatosporales</taxon>
        <taxon>Streptomycetaceae</taxon>
        <taxon>Streptomyces</taxon>
    </lineage>
</organism>
<dbReference type="AlphaFoldDB" id="A0A7H8NI95"/>
<evidence type="ECO:0000313" key="2">
    <source>
        <dbReference type="EMBL" id="QKW54267.1"/>
    </source>
</evidence>
<dbReference type="SUPFAM" id="SSF56601">
    <property type="entry name" value="beta-lactamase/transpeptidase-like"/>
    <property type="match status" value="1"/>
</dbReference>
<keyword evidence="3" id="KW-1185">Reference proteome</keyword>
<dbReference type="InterPro" id="IPR001466">
    <property type="entry name" value="Beta-lactam-related"/>
</dbReference>
<gene>
    <name evidence="2" type="ORF">HUT08_05560</name>
</gene>
<dbReference type="InterPro" id="IPR012338">
    <property type="entry name" value="Beta-lactam/transpept-like"/>
</dbReference>
<dbReference type="PANTHER" id="PTHR46825:SF7">
    <property type="entry name" value="D-ALANYL-D-ALANINE CARBOXYPEPTIDASE"/>
    <property type="match status" value="1"/>
</dbReference>
<name>A0A7H8NI95_9ACTN</name>
<dbReference type="Pfam" id="PF00144">
    <property type="entry name" value="Beta-lactamase"/>
    <property type="match status" value="1"/>
</dbReference>
<dbReference type="Gene3D" id="3.40.710.10">
    <property type="entry name" value="DD-peptidase/beta-lactamase superfamily"/>
    <property type="match status" value="1"/>
</dbReference>
<proteinExistence type="predicted"/>
<dbReference type="EMBL" id="CP054929">
    <property type="protein sequence ID" value="QKW54267.1"/>
    <property type="molecule type" value="Genomic_DNA"/>
</dbReference>
<accession>A0A7H8NI95</accession>
<reference evidence="2 3" key="1">
    <citation type="submission" date="2020-06" db="EMBL/GenBank/DDBJ databases">
        <title>Genome mining for natural products.</title>
        <authorList>
            <person name="Zhang B."/>
            <person name="Shi J."/>
            <person name="Ge H."/>
        </authorList>
    </citation>
    <scope>NUCLEOTIDE SEQUENCE [LARGE SCALE GENOMIC DNA]</scope>
    <source>
        <strain evidence="2 3">NA00687</strain>
    </source>
</reference>
<dbReference type="PANTHER" id="PTHR46825">
    <property type="entry name" value="D-ALANYL-D-ALANINE-CARBOXYPEPTIDASE/ENDOPEPTIDASE AMPH"/>
    <property type="match status" value="1"/>
</dbReference>
<evidence type="ECO:0000313" key="3">
    <source>
        <dbReference type="Proteomes" id="UP000509303"/>
    </source>
</evidence>
<protein>
    <submittedName>
        <fullName evidence="2">Beta-lactamase family protein</fullName>
    </submittedName>
</protein>